<keyword evidence="5" id="KW-0539">Nucleus</keyword>
<dbReference type="Pfam" id="PF04082">
    <property type="entry name" value="Fungal_trans"/>
    <property type="match status" value="1"/>
</dbReference>
<dbReference type="EMBL" id="AMGW01000001">
    <property type="protein sequence ID" value="EXJ65464.1"/>
    <property type="molecule type" value="Genomic_DNA"/>
</dbReference>
<name>W9X4T8_9EURO</name>
<feature type="compositionally biased region" description="Polar residues" evidence="6">
    <location>
        <begin position="77"/>
        <end position="90"/>
    </location>
</feature>
<sequence length="649" mass="72553">MVSSSILLAHQRTGNAPTFTVYQNPIVAPTTVVSPIFPAEIAPKRSSNASDVAASTSLPSTLPFQGDTEAAKLGLTQPGSRTSPEPSQTDRQGHYVGPASGVSFLPRVQKRLHQSIEFGHAASTIFTFGDVPLPEFEPVCFMPSKEETSRLLRRYFDFSVPVDRFLHRRTVEEWLDEFYDTAGSFRNNQEEAPARTALLFMIFALAQDLLDPQPNSETTDMSIQYFLAADHQLSRERGVVRLVSVQARLCQCLWLLSRSRINHCWSLFGTTAHLALAIGLNRNRHADPAAGVNYVEIECQCRTFWAGYCLGSYLSTALGRPRTFHDDDIDQELPSCVDDRDIYRDRSTPSTSPEQTLMYAPVAYFRLSRIVSGILRDLHSIRPCSSADRYAFVAGYSEKLKAWRTEMSSFLNPDISPALLLPIFHRQRNVLNLAYWHTVVLTHRPFLLSKFAQLQHKRLAPHASSHQSQIDNSIRECLQAAMNITHTVDSLVRSGQMFQAYWFTSYFAFSSVVVLYVYTIQERLAPVETYLPYLNAATHCQNQISKIAEKGSLAARYCLVLEELRKEACRQIERAHAIPVSDDGAVIASDGAVFYGNGNNFSSGDHFAQFHLTPGSSLGDVTDWAPFDAMVTPDFGGLETLLSRDGLMP</sequence>
<dbReference type="CDD" id="cd12148">
    <property type="entry name" value="fungal_TF_MHR"/>
    <property type="match status" value="1"/>
</dbReference>
<dbReference type="AlphaFoldDB" id="W9X4T8"/>
<evidence type="ECO:0000256" key="7">
    <source>
        <dbReference type="SAM" id="Phobius"/>
    </source>
</evidence>
<keyword evidence="3" id="KW-0238">DNA-binding</keyword>
<protein>
    <recommendedName>
        <fullName evidence="8">Xylanolytic transcriptional activator regulatory domain-containing protein</fullName>
    </recommendedName>
</protein>
<dbReference type="GO" id="GO:0005634">
    <property type="term" value="C:nucleus"/>
    <property type="evidence" value="ECO:0007669"/>
    <property type="project" value="UniProtKB-SubCell"/>
</dbReference>
<dbReference type="SMART" id="SM00906">
    <property type="entry name" value="Fungal_trans"/>
    <property type="match status" value="1"/>
</dbReference>
<keyword evidence="7" id="KW-0472">Membrane</keyword>
<evidence type="ECO:0000256" key="1">
    <source>
        <dbReference type="ARBA" id="ARBA00004123"/>
    </source>
</evidence>
<dbReference type="PANTHER" id="PTHR47540">
    <property type="entry name" value="THIAMINE REPRESSIBLE GENES REGULATORY PROTEIN THI5"/>
    <property type="match status" value="1"/>
</dbReference>
<dbReference type="Proteomes" id="UP000019473">
    <property type="component" value="Unassembled WGS sequence"/>
</dbReference>
<keyword evidence="10" id="KW-1185">Reference proteome</keyword>
<dbReference type="PANTHER" id="PTHR47540:SF3">
    <property type="entry name" value="ZN(II)2CYS6 TRANSCRIPTION FACTOR (EUROFUNG)"/>
    <property type="match status" value="1"/>
</dbReference>
<keyword evidence="2" id="KW-0805">Transcription regulation</keyword>
<evidence type="ECO:0000256" key="4">
    <source>
        <dbReference type="ARBA" id="ARBA00023163"/>
    </source>
</evidence>
<dbReference type="OrthoDB" id="2579025at2759"/>
<evidence type="ECO:0000256" key="3">
    <source>
        <dbReference type="ARBA" id="ARBA00023125"/>
    </source>
</evidence>
<reference evidence="9 10" key="1">
    <citation type="submission" date="2013-03" db="EMBL/GenBank/DDBJ databases">
        <title>The Genome Sequence of Cladophialophora yegresii CBS 114405.</title>
        <authorList>
            <consortium name="The Broad Institute Genomics Platform"/>
            <person name="Cuomo C."/>
            <person name="de Hoog S."/>
            <person name="Gorbushina A."/>
            <person name="Walker B."/>
            <person name="Young S.K."/>
            <person name="Zeng Q."/>
            <person name="Gargeya S."/>
            <person name="Fitzgerald M."/>
            <person name="Haas B."/>
            <person name="Abouelleil A."/>
            <person name="Allen A.W."/>
            <person name="Alvarado L."/>
            <person name="Arachchi H.M."/>
            <person name="Berlin A.M."/>
            <person name="Chapman S.B."/>
            <person name="Gainer-Dewar J."/>
            <person name="Goldberg J."/>
            <person name="Griggs A."/>
            <person name="Gujja S."/>
            <person name="Hansen M."/>
            <person name="Howarth C."/>
            <person name="Imamovic A."/>
            <person name="Ireland A."/>
            <person name="Larimer J."/>
            <person name="McCowan C."/>
            <person name="Murphy C."/>
            <person name="Pearson M."/>
            <person name="Poon T.W."/>
            <person name="Priest M."/>
            <person name="Roberts A."/>
            <person name="Saif S."/>
            <person name="Shea T."/>
            <person name="Sisk P."/>
            <person name="Sykes S."/>
            <person name="Wortman J."/>
            <person name="Nusbaum C."/>
            <person name="Birren B."/>
        </authorList>
    </citation>
    <scope>NUCLEOTIDE SEQUENCE [LARGE SCALE GENOMIC DNA]</scope>
    <source>
        <strain evidence="9 10">CBS 114405</strain>
    </source>
</reference>
<accession>W9X4T8</accession>
<evidence type="ECO:0000256" key="2">
    <source>
        <dbReference type="ARBA" id="ARBA00023015"/>
    </source>
</evidence>
<dbReference type="STRING" id="1182544.W9X4T8"/>
<comment type="caution">
    <text evidence="9">The sequence shown here is derived from an EMBL/GenBank/DDBJ whole genome shotgun (WGS) entry which is preliminary data.</text>
</comment>
<feature type="region of interest" description="Disordered" evidence="6">
    <location>
        <begin position="44"/>
        <end position="63"/>
    </location>
</feature>
<organism evidence="9 10">
    <name type="scientific">Cladophialophora yegresii CBS 114405</name>
    <dbReference type="NCBI Taxonomy" id="1182544"/>
    <lineage>
        <taxon>Eukaryota</taxon>
        <taxon>Fungi</taxon>
        <taxon>Dikarya</taxon>
        <taxon>Ascomycota</taxon>
        <taxon>Pezizomycotina</taxon>
        <taxon>Eurotiomycetes</taxon>
        <taxon>Chaetothyriomycetidae</taxon>
        <taxon>Chaetothyriales</taxon>
        <taxon>Herpotrichiellaceae</taxon>
        <taxon>Cladophialophora</taxon>
    </lineage>
</organism>
<dbReference type="RefSeq" id="XP_007754031.1">
    <property type="nucleotide sequence ID" value="XM_007755841.1"/>
</dbReference>
<evidence type="ECO:0000256" key="5">
    <source>
        <dbReference type="ARBA" id="ARBA00023242"/>
    </source>
</evidence>
<keyword evidence="4" id="KW-0804">Transcription</keyword>
<dbReference type="GO" id="GO:0045944">
    <property type="term" value="P:positive regulation of transcription by RNA polymerase II"/>
    <property type="evidence" value="ECO:0007669"/>
    <property type="project" value="TreeGrafter"/>
</dbReference>
<keyword evidence="7" id="KW-1133">Transmembrane helix</keyword>
<dbReference type="GeneID" id="19176416"/>
<gene>
    <name evidence="9" type="ORF">A1O7_01805</name>
</gene>
<feature type="region of interest" description="Disordered" evidence="6">
    <location>
        <begin position="74"/>
        <end position="94"/>
    </location>
</feature>
<evidence type="ECO:0000256" key="6">
    <source>
        <dbReference type="SAM" id="MobiDB-lite"/>
    </source>
</evidence>
<evidence type="ECO:0000259" key="8">
    <source>
        <dbReference type="SMART" id="SM00906"/>
    </source>
</evidence>
<dbReference type="GO" id="GO:0006351">
    <property type="term" value="P:DNA-templated transcription"/>
    <property type="evidence" value="ECO:0007669"/>
    <property type="project" value="InterPro"/>
</dbReference>
<feature type="domain" description="Xylanolytic transcriptional activator regulatory" evidence="8">
    <location>
        <begin position="264"/>
        <end position="340"/>
    </location>
</feature>
<proteinExistence type="predicted"/>
<dbReference type="GO" id="GO:0008270">
    <property type="term" value="F:zinc ion binding"/>
    <property type="evidence" value="ECO:0007669"/>
    <property type="project" value="InterPro"/>
</dbReference>
<comment type="subcellular location">
    <subcellularLocation>
        <location evidence="1">Nucleus</location>
    </subcellularLocation>
</comment>
<feature type="compositionally biased region" description="Polar residues" evidence="6">
    <location>
        <begin position="45"/>
        <end position="63"/>
    </location>
</feature>
<dbReference type="InterPro" id="IPR007219">
    <property type="entry name" value="XnlR_reg_dom"/>
</dbReference>
<evidence type="ECO:0000313" key="9">
    <source>
        <dbReference type="EMBL" id="EXJ65464.1"/>
    </source>
</evidence>
<feature type="transmembrane region" description="Helical" evidence="7">
    <location>
        <begin position="500"/>
        <end position="518"/>
    </location>
</feature>
<dbReference type="eggNOG" id="ENOG502S0TA">
    <property type="taxonomic scope" value="Eukaryota"/>
</dbReference>
<dbReference type="HOGENOM" id="CLU_009239_0_1_1"/>
<dbReference type="VEuPathDB" id="FungiDB:A1O7_01805"/>
<evidence type="ECO:0000313" key="10">
    <source>
        <dbReference type="Proteomes" id="UP000019473"/>
    </source>
</evidence>
<dbReference type="InterPro" id="IPR051711">
    <property type="entry name" value="Stress_Response_Reg"/>
</dbReference>
<dbReference type="GO" id="GO:0043565">
    <property type="term" value="F:sequence-specific DNA binding"/>
    <property type="evidence" value="ECO:0007669"/>
    <property type="project" value="TreeGrafter"/>
</dbReference>
<keyword evidence="7" id="KW-0812">Transmembrane</keyword>